<keyword evidence="2" id="KW-1185">Reference proteome</keyword>
<comment type="caution">
    <text evidence="1">The sequence shown here is derived from an EMBL/GenBank/DDBJ whole genome shotgun (WGS) entry which is preliminary data.</text>
</comment>
<organism evidence="1 2">
    <name type="scientific">Chryseolinea lacunae</name>
    <dbReference type="NCBI Taxonomy" id="2801331"/>
    <lineage>
        <taxon>Bacteria</taxon>
        <taxon>Pseudomonadati</taxon>
        <taxon>Bacteroidota</taxon>
        <taxon>Cytophagia</taxon>
        <taxon>Cytophagales</taxon>
        <taxon>Fulvivirgaceae</taxon>
        <taxon>Chryseolinea</taxon>
    </lineage>
</organism>
<evidence type="ECO:0000313" key="2">
    <source>
        <dbReference type="Proteomes" id="UP000613030"/>
    </source>
</evidence>
<dbReference type="EMBL" id="JAERRB010000020">
    <property type="protein sequence ID" value="MBL0745825.1"/>
    <property type="molecule type" value="Genomic_DNA"/>
</dbReference>
<dbReference type="RefSeq" id="WP_202016473.1">
    <property type="nucleotide sequence ID" value="NZ_JAERRB010000020.1"/>
</dbReference>
<evidence type="ECO:0000313" key="1">
    <source>
        <dbReference type="EMBL" id="MBL0745825.1"/>
    </source>
</evidence>
<reference evidence="1 2" key="1">
    <citation type="submission" date="2021-01" db="EMBL/GenBank/DDBJ databases">
        <title>Chryseolinea sp. Jin1 Genome sequencing and assembly.</title>
        <authorList>
            <person name="Kim I."/>
        </authorList>
    </citation>
    <scope>NUCLEOTIDE SEQUENCE [LARGE SCALE GENOMIC DNA]</scope>
    <source>
        <strain evidence="1 2">Jin1</strain>
    </source>
</reference>
<protein>
    <recommendedName>
        <fullName evidence="3">Outer membrane protein beta-barrel domain-containing protein</fullName>
    </recommendedName>
</protein>
<proteinExistence type="predicted"/>
<gene>
    <name evidence="1" type="ORF">JI741_31615</name>
</gene>
<accession>A0ABS1L2B9</accession>
<sequence length="231" mass="25410">MKTTKNPGKSLTIVFSIFLAMITVNVMAQYNGTGFTRPRRPYYFGYEIGVGVQHQMLHEAMQSKDQMCAISGGLTLGVKLANRRAALRPHVGIYYAGGSGTYSLDVLEAGTTGQLYFLRLGQIKNHGLEPYALASVFYQRTAFCAAESSTTQTNYSVSNESKLGAVRWANGSVGLGVEYQLENDDYQFLHFFLEARYGMPFMVTGSNQDFTKTSANNLINVAFGVALGKIR</sequence>
<dbReference type="Proteomes" id="UP000613030">
    <property type="component" value="Unassembled WGS sequence"/>
</dbReference>
<name>A0ABS1L2B9_9BACT</name>
<evidence type="ECO:0008006" key="3">
    <source>
        <dbReference type="Google" id="ProtNLM"/>
    </source>
</evidence>